<proteinExistence type="predicted"/>
<accession>A0A644ZXD4</accession>
<reference evidence="1" key="1">
    <citation type="submission" date="2019-08" db="EMBL/GenBank/DDBJ databases">
        <authorList>
            <person name="Kucharzyk K."/>
            <person name="Murdoch R.W."/>
            <person name="Higgins S."/>
            <person name="Loffler F."/>
        </authorList>
    </citation>
    <scope>NUCLEOTIDE SEQUENCE</scope>
</reference>
<comment type="caution">
    <text evidence="1">The sequence shown here is derived from an EMBL/GenBank/DDBJ whole genome shotgun (WGS) entry which is preliminary data.</text>
</comment>
<organism evidence="1">
    <name type="scientific">bioreactor metagenome</name>
    <dbReference type="NCBI Taxonomy" id="1076179"/>
    <lineage>
        <taxon>unclassified sequences</taxon>
        <taxon>metagenomes</taxon>
        <taxon>ecological metagenomes</taxon>
    </lineage>
</organism>
<evidence type="ECO:0000313" key="1">
    <source>
        <dbReference type="EMBL" id="MPM45482.1"/>
    </source>
</evidence>
<gene>
    <name evidence="1" type="ORF">SDC9_92169</name>
</gene>
<sequence length="53" mass="6097">MSQAYVKFKKYFVIFLLLLLTAAKNIYIMSIIEKSIDEKVVTGLVSIQREGSR</sequence>
<protein>
    <submittedName>
        <fullName evidence="1">Uncharacterized protein</fullName>
    </submittedName>
</protein>
<dbReference type="AlphaFoldDB" id="A0A644ZXD4"/>
<name>A0A644ZXD4_9ZZZZ</name>
<dbReference type="EMBL" id="VSSQ01010890">
    <property type="protein sequence ID" value="MPM45482.1"/>
    <property type="molecule type" value="Genomic_DNA"/>
</dbReference>